<evidence type="ECO:0008006" key="2">
    <source>
        <dbReference type="Google" id="ProtNLM"/>
    </source>
</evidence>
<reference evidence="1" key="1">
    <citation type="submission" date="2018-11" db="EMBL/GenBank/DDBJ databases">
        <authorList>
            <consortium name="Pathogen Informatics"/>
        </authorList>
    </citation>
    <scope>NUCLEOTIDE SEQUENCE [LARGE SCALE GENOMIC DNA]</scope>
</reference>
<dbReference type="PANTHER" id="PTHR19446">
    <property type="entry name" value="REVERSE TRANSCRIPTASES"/>
    <property type="match status" value="1"/>
</dbReference>
<dbReference type="OrthoDB" id="10056483at2759"/>
<organism evidence="1">
    <name type="scientific">Heligmosomoides polygyrus</name>
    <name type="common">Parasitic roundworm</name>
    <dbReference type="NCBI Taxonomy" id="6339"/>
    <lineage>
        <taxon>Eukaryota</taxon>
        <taxon>Metazoa</taxon>
        <taxon>Ecdysozoa</taxon>
        <taxon>Nematoda</taxon>
        <taxon>Chromadorea</taxon>
        <taxon>Rhabditida</taxon>
        <taxon>Rhabditina</taxon>
        <taxon>Rhabditomorpha</taxon>
        <taxon>Strongyloidea</taxon>
        <taxon>Heligmosomidae</taxon>
        <taxon>Heligmosomoides</taxon>
    </lineage>
</organism>
<accession>A0A3P8CTX4</accession>
<gene>
    <name evidence="1" type="ORF">HPBE_LOCUS21071</name>
</gene>
<dbReference type="EMBL" id="UZAH01032673">
    <property type="protein sequence ID" value="VDP23194.1"/>
    <property type="molecule type" value="Genomic_DNA"/>
</dbReference>
<sequence length="177" mass="19148">MQSLDGANIQSMMGSEMAVNQLLALLDGALEKVTLLEKEIDVCDAILAKITVSETEAALRKMKSGKGTGPDDLPADLWKSKGWCPADWLTEFFNQVVAEKKVPESWQQSTTIPTWKKKGSPANCASYRPIPLPSHTMKISERIVDGRIRGIVQLSSNQCSFVAGCGTIDAVHAPASC</sequence>
<dbReference type="AlphaFoldDB" id="A0A3P8CTX4"/>
<proteinExistence type="predicted"/>
<protein>
    <recommendedName>
        <fullName evidence="2">Reverse transcriptase domain-containing protein</fullName>
    </recommendedName>
</protein>
<evidence type="ECO:0000313" key="1">
    <source>
        <dbReference type="EMBL" id="VDP23194.1"/>
    </source>
</evidence>
<name>A0A3P8CTX4_HELPZ</name>